<dbReference type="AlphaFoldDB" id="A0A1Y6FRQ3"/>
<dbReference type="InterPro" id="IPR036038">
    <property type="entry name" value="Aminotransferase-like"/>
</dbReference>
<evidence type="ECO:0000256" key="5">
    <source>
        <dbReference type="RuleBase" id="RU004516"/>
    </source>
</evidence>
<evidence type="ECO:0000259" key="6">
    <source>
        <dbReference type="Pfam" id="PF00425"/>
    </source>
</evidence>
<evidence type="ECO:0000256" key="2">
    <source>
        <dbReference type="ARBA" id="ARBA00009320"/>
    </source>
</evidence>
<dbReference type="Gene3D" id="3.30.470.10">
    <property type="match status" value="1"/>
</dbReference>
<reference evidence="8" key="1">
    <citation type="submission" date="2017-04" db="EMBL/GenBank/DDBJ databases">
        <authorList>
            <person name="Varghese N."/>
            <person name="Submissions S."/>
        </authorList>
    </citation>
    <scope>NUCLEOTIDE SEQUENCE [LARGE SCALE GENOMIC DNA]</scope>
</reference>
<dbReference type="Pfam" id="PF00425">
    <property type="entry name" value="Chorismate_bind"/>
    <property type="match status" value="1"/>
</dbReference>
<dbReference type="InterPro" id="IPR019999">
    <property type="entry name" value="Anth_synth_I-like"/>
</dbReference>
<dbReference type="SUPFAM" id="SSF56752">
    <property type="entry name" value="D-aminoacid aminotransferase-like PLP-dependent enzymes"/>
    <property type="match status" value="1"/>
</dbReference>
<sequence length="626" mass="67281">MRFGAAEQSCASIRRHSHYCMGAMGQNTPFILLDDARSENPAPAHLYENPHEIFVARRGEEVAAVLEAADAARREKGGHLAGFFAYEAGLALEPKLLPLADARSGAVGPLVWLGLFDEAREIPADKVDQWLADRSEGTAALGPLTPQLSTGGYLEAFSQLQEAIRAGDIYQANLTYSLAGSFRGDPVALYAALRPAAKAGYGGLLFDGSHWLLSLSPELFFSVRGDTARVKPMKGTRPRLADPAADQAMAEELAGSVKDKAENLMIVDLMRNDLSRVAEPGSVDVSGLFDVESYPTVHQMVSTVNARLQDGRGATDLVRAIFPCGSITGAPKIRAMELINEVERDARGPYCGAIGRIDPDGDAAFNVAIRTLRLTQIENGQGTAVLGVGSAIVADSDAMEERRECEVKAGFARASAMDLVAPAFDLIETMRFEPESGIDLLELHLERIKASAAELGFAFDRHVARNQIQALCFELEKRSKVRLLASRGGALALEAQDLGERAQEPMGCIALPLPVDPGDWRLRHKTSDRAFYEEALAVAHDKGAGEAILVREDGLVTEGSYTNVFVRGDDGVLLTSPAHLGLLPGVLRRSLIEAGEAREAELTLDDLADGFLLGNAVRGLFEAQLN</sequence>
<dbReference type="GO" id="GO:0046820">
    <property type="term" value="F:4-amino-4-deoxychorismate synthase activity"/>
    <property type="evidence" value="ECO:0007669"/>
    <property type="project" value="TreeGrafter"/>
</dbReference>
<evidence type="ECO:0000256" key="3">
    <source>
        <dbReference type="ARBA" id="ARBA00014472"/>
    </source>
</evidence>
<dbReference type="InterPro" id="IPR015890">
    <property type="entry name" value="Chorismate_C"/>
</dbReference>
<dbReference type="InterPro" id="IPR005801">
    <property type="entry name" value="ADC_synthase"/>
</dbReference>
<dbReference type="GO" id="GO:0016829">
    <property type="term" value="F:lyase activity"/>
    <property type="evidence" value="ECO:0007669"/>
    <property type="project" value="UniProtKB-KW"/>
</dbReference>
<organism evidence="7 8">
    <name type="scientific">Altererythrobacter xiamenensis</name>
    <dbReference type="NCBI Taxonomy" id="1316679"/>
    <lineage>
        <taxon>Bacteria</taxon>
        <taxon>Pseudomonadati</taxon>
        <taxon>Pseudomonadota</taxon>
        <taxon>Alphaproteobacteria</taxon>
        <taxon>Sphingomonadales</taxon>
        <taxon>Erythrobacteraceae</taxon>
        <taxon>Altererythrobacter</taxon>
    </lineage>
</organism>
<evidence type="ECO:0000313" key="7">
    <source>
        <dbReference type="EMBL" id="SMQ75880.1"/>
    </source>
</evidence>
<dbReference type="Pfam" id="PF01063">
    <property type="entry name" value="Aminotran_4"/>
    <property type="match status" value="1"/>
</dbReference>
<dbReference type="NCBIfam" id="TIGR00553">
    <property type="entry name" value="pabB"/>
    <property type="match status" value="1"/>
</dbReference>
<dbReference type="Gene3D" id="3.20.10.10">
    <property type="entry name" value="D-amino Acid Aminotransferase, subunit A, domain 2"/>
    <property type="match status" value="1"/>
</dbReference>
<comment type="cofactor">
    <cofactor evidence="1 5">
        <name>pyridoxal 5'-phosphate</name>
        <dbReference type="ChEBI" id="CHEBI:597326"/>
    </cofactor>
</comment>
<dbReference type="Proteomes" id="UP000194420">
    <property type="component" value="Unassembled WGS sequence"/>
</dbReference>
<dbReference type="Gene3D" id="3.60.120.10">
    <property type="entry name" value="Anthranilate synthase"/>
    <property type="match status" value="1"/>
</dbReference>
<comment type="similarity">
    <text evidence="2">Belongs to the class-IV pyridoxal-phosphate-dependent aminotransferase family.</text>
</comment>
<dbReference type="EMBL" id="FXWG01000004">
    <property type="protein sequence ID" value="SMQ75880.1"/>
    <property type="molecule type" value="Genomic_DNA"/>
</dbReference>
<gene>
    <name evidence="7" type="ORF">SAMN06297468_3027</name>
</gene>
<evidence type="ECO:0000313" key="8">
    <source>
        <dbReference type="Proteomes" id="UP000194420"/>
    </source>
</evidence>
<feature type="domain" description="Chorismate-utilising enzyme C-terminal" evidence="6">
    <location>
        <begin position="152"/>
        <end position="408"/>
    </location>
</feature>
<dbReference type="InterPro" id="IPR001544">
    <property type="entry name" value="Aminotrans_IV"/>
</dbReference>
<evidence type="ECO:0000256" key="1">
    <source>
        <dbReference type="ARBA" id="ARBA00001933"/>
    </source>
</evidence>
<dbReference type="PRINTS" id="PR00095">
    <property type="entry name" value="ANTSNTHASEI"/>
</dbReference>
<evidence type="ECO:0000256" key="4">
    <source>
        <dbReference type="ARBA" id="ARBA00022898"/>
    </source>
</evidence>
<dbReference type="InterPro" id="IPR005802">
    <property type="entry name" value="ADC_synth_comp_1"/>
</dbReference>
<dbReference type="SUPFAM" id="SSF56322">
    <property type="entry name" value="ADC synthase"/>
    <property type="match status" value="1"/>
</dbReference>
<dbReference type="InterPro" id="IPR043132">
    <property type="entry name" value="BCAT-like_C"/>
</dbReference>
<keyword evidence="8" id="KW-1185">Reference proteome</keyword>
<keyword evidence="7" id="KW-0456">Lyase</keyword>
<proteinExistence type="inferred from homology"/>
<keyword evidence="4 5" id="KW-0663">Pyridoxal phosphate</keyword>
<dbReference type="GO" id="GO:0000162">
    <property type="term" value="P:L-tryptophan biosynthetic process"/>
    <property type="evidence" value="ECO:0007669"/>
    <property type="project" value="TreeGrafter"/>
</dbReference>
<dbReference type="PANTHER" id="PTHR11236:SF50">
    <property type="entry name" value="AMINODEOXYCHORISMATE SYNTHASE COMPONENT 1"/>
    <property type="match status" value="1"/>
</dbReference>
<dbReference type="PANTHER" id="PTHR11236">
    <property type="entry name" value="AMINOBENZOATE/ANTHRANILATE SYNTHASE"/>
    <property type="match status" value="1"/>
</dbReference>
<protein>
    <recommendedName>
        <fullName evidence="3">Probable branched-chain-amino-acid aminotransferase</fullName>
    </recommendedName>
</protein>
<dbReference type="InterPro" id="IPR043131">
    <property type="entry name" value="BCAT-like_N"/>
</dbReference>
<dbReference type="PROSITE" id="PS00770">
    <property type="entry name" value="AA_TRANSFER_CLASS_4"/>
    <property type="match status" value="1"/>
</dbReference>
<dbReference type="InterPro" id="IPR018300">
    <property type="entry name" value="Aminotrans_IV_CS"/>
</dbReference>
<accession>A0A1Y6FRQ3</accession>
<name>A0A1Y6FRQ3_9SPHN</name>
<dbReference type="GO" id="GO:0009396">
    <property type="term" value="P:folic acid-containing compound biosynthetic process"/>
    <property type="evidence" value="ECO:0007669"/>
    <property type="project" value="InterPro"/>
</dbReference>